<gene>
    <name evidence="1" type="ORF">OPT61_g1399</name>
</gene>
<organism evidence="1 2">
    <name type="scientific">Boeremia exigua</name>
    <dbReference type="NCBI Taxonomy" id="749465"/>
    <lineage>
        <taxon>Eukaryota</taxon>
        <taxon>Fungi</taxon>
        <taxon>Dikarya</taxon>
        <taxon>Ascomycota</taxon>
        <taxon>Pezizomycotina</taxon>
        <taxon>Dothideomycetes</taxon>
        <taxon>Pleosporomycetidae</taxon>
        <taxon>Pleosporales</taxon>
        <taxon>Pleosporineae</taxon>
        <taxon>Didymellaceae</taxon>
        <taxon>Boeremia</taxon>
    </lineage>
</organism>
<name>A0ACC2IQL4_9PLEO</name>
<comment type="caution">
    <text evidence="1">The sequence shown here is derived from an EMBL/GenBank/DDBJ whole genome shotgun (WGS) entry which is preliminary data.</text>
</comment>
<dbReference type="Proteomes" id="UP001153331">
    <property type="component" value="Unassembled WGS sequence"/>
</dbReference>
<accession>A0ACC2IQL4</accession>
<reference evidence="1" key="1">
    <citation type="submission" date="2022-11" db="EMBL/GenBank/DDBJ databases">
        <title>Genome Sequence of Boeremia exigua.</title>
        <authorList>
            <person name="Buettner E."/>
        </authorList>
    </citation>
    <scope>NUCLEOTIDE SEQUENCE</scope>
    <source>
        <strain evidence="1">CU02</strain>
    </source>
</reference>
<keyword evidence="2" id="KW-1185">Reference proteome</keyword>
<evidence type="ECO:0000313" key="1">
    <source>
        <dbReference type="EMBL" id="KAJ8117403.1"/>
    </source>
</evidence>
<sequence length="342" mass="38496">MFTSNDIPSGLPLANLRMIDIQKLREDDSMEKKQLFLAARDEGFFYMNFESLPELHELEDVVDGIYKLEHRLFHLSDTEKNEFDVDKQGPLKLNGYKPIGRNVGGVEGKRDGFESWAIPKDGVLGIGNVPFNRPAVLDSHVTPLKIFMKYMQIFTTIVHGALSDELGIGPQERLESFHREDSSSPCILRLLKYHAQPATERGAVQTPHTDLGSLTFLFTSQPGLQVLPKGETNDAWQFVAPRKHCAIVNIGDVLAMMTGGLLQSSLHRVGPLPNLPMDTRYSFAYLQRPEEHTILKTAGANGEAITSGEWLRRKFGMLRKNTYVHDKQWILTGRQEKVIAAI</sequence>
<evidence type="ECO:0000313" key="2">
    <source>
        <dbReference type="Proteomes" id="UP001153331"/>
    </source>
</evidence>
<proteinExistence type="predicted"/>
<dbReference type="EMBL" id="JAPHNI010000054">
    <property type="protein sequence ID" value="KAJ8117403.1"/>
    <property type="molecule type" value="Genomic_DNA"/>
</dbReference>
<protein>
    <submittedName>
        <fullName evidence="1">Uncharacterized protein</fullName>
    </submittedName>
</protein>